<dbReference type="PANTHER" id="PTHR30203:SF24">
    <property type="entry name" value="BLR4935 PROTEIN"/>
    <property type="match status" value="1"/>
</dbReference>
<evidence type="ECO:0000313" key="3">
    <source>
        <dbReference type="Proteomes" id="UP000295781"/>
    </source>
</evidence>
<dbReference type="AlphaFoldDB" id="A0A4P2PVZ2"/>
<dbReference type="PANTHER" id="PTHR30203">
    <property type="entry name" value="OUTER MEMBRANE CATION EFFLUX PROTEIN"/>
    <property type="match status" value="1"/>
</dbReference>
<sequence>MCPHRLAVCSSTTNRSRFFAGFVLVATTAPASSGVAAPPLDEGAAARRVCAEGPAAAAARAERLRGEAAVTAAGVLPNPSLSIQHQRTLSGPAESETVVGLSVPLGLGGQRFLLQDAARALREQARSEAHATRFDAALAFREAYVAAAAEEARLAVLTRQQAALDALSGTIERLARGGESTSYDLLRQRTQARVHGRLLASARARAAASRVLLAAWTGEAVTLSPEGLAKLAGGPAAQAAAIAQRGATPAPPRLRGLEAAARARELEAEAARRRWIPDVEVFAGYRALSGATQETGHGLSLGLTVPLTFFDHGQGDAARADAEQAVALAAAAGLKRESAARAETASARLGILEAGLAEIERAVAEAAALESQAGRLYAAGEASIAELLDALRAAEEAQLARIDLLEEIALARLAWMRATGTMLDATLDHACGDAVGGTR</sequence>
<dbReference type="InterPro" id="IPR010131">
    <property type="entry name" value="MdtP/NodT-like"/>
</dbReference>
<evidence type="ECO:0008006" key="4">
    <source>
        <dbReference type="Google" id="ProtNLM"/>
    </source>
</evidence>
<dbReference type="SUPFAM" id="SSF56954">
    <property type="entry name" value="Outer membrane efflux proteins (OEP)"/>
    <property type="match status" value="1"/>
</dbReference>
<dbReference type="Proteomes" id="UP000295781">
    <property type="component" value="Chromosome"/>
</dbReference>
<organism evidence="2 3">
    <name type="scientific">Sorangium cellulosum</name>
    <name type="common">Polyangium cellulosum</name>
    <dbReference type="NCBI Taxonomy" id="56"/>
    <lineage>
        <taxon>Bacteria</taxon>
        <taxon>Pseudomonadati</taxon>
        <taxon>Myxococcota</taxon>
        <taxon>Polyangia</taxon>
        <taxon>Polyangiales</taxon>
        <taxon>Polyangiaceae</taxon>
        <taxon>Sorangium</taxon>
    </lineage>
</organism>
<dbReference type="GO" id="GO:0015562">
    <property type="term" value="F:efflux transmembrane transporter activity"/>
    <property type="evidence" value="ECO:0007669"/>
    <property type="project" value="InterPro"/>
</dbReference>
<reference evidence="2 3" key="1">
    <citation type="submission" date="2015-09" db="EMBL/GenBank/DDBJ databases">
        <title>Sorangium comparison.</title>
        <authorList>
            <person name="Zaburannyi N."/>
            <person name="Bunk B."/>
            <person name="Overmann J."/>
            <person name="Mueller R."/>
        </authorList>
    </citation>
    <scope>NUCLEOTIDE SEQUENCE [LARGE SCALE GENOMIC DNA]</scope>
    <source>
        <strain evidence="2 3">So ceGT47</strain>
    </source>
</reference>
<dbReference type="RefSeq" id="WP_129346286.1">
    <property type="nucleotide sequence ID" value="NZ_CP012670.1"/>
</dbReference>
<accession>A0A4P2PVZ2</accession>
<proteinExistence type="inferred from homology"/>
<name>A0A4P2PVZ2_SORCE</name>
<dbReference type="EMBL" id="CP012670">
    <property type="protein sequence ID" value="AUX20889.1"/>
    <property type="molecule type" value="Genomic_DNA"/>
</dbReference>
<gene>
    <name evidence="2" type="ORF">SOCEGT47_013650</name>
</gene>
<evidence type="ECO:0000313" key="2">
    <source>
        <dbReference type="EMBL" id="AUX20889.1"/>
    </source>
</evidence>
<dbReference type="InterPro" id="IPR003423">
    <property type="entry name" value="OMP_efflux"/>
</dbReference>
<comment type="similarity">
    <text evidence="1">Belongs to the outer membrane factor (OMF) (TC 1.B.17) family.</text>
</comment>
<dbReference type="Pfam" id="PF02321">
    <property type="entry name" value="OEP"/>
    <property type="match status" value="1"/>
</dbReference>
<dbReference type="Gene3D" id="1.20.1600.10">
    <property type="entry name" value="Outer membrane efflux proteins (OEP)"/>
    <property type="match status" value="1"/>
</dbReference>
<evidence type="ECO:0000256" key="1">
    <source>
        <dbReference type="ARBA" id="ARBA00007613"/>
    </source>
</evidence>
<protein>
    <recommendedName>
        <fullName evidence="4">TolC family protein</fullName>
    </recommendedName>
</protein>